<name>A0A0F9DDH1_9ZZZZ</name>
<evidence type="ECO:0000256" key="1">
    <source>
        <dbReference type="ARBA" id="ARBA00022679"/>
    </source>
</evidence>
<dbReference type="Gene3D" id="3.40.50.2000">
    <property type="entry name" value="Glycogen Phosphorylase B"/>
    <property type="match status" value="2"/>
</dbReference>
<evidence type="ECO:0000313" key="3">
    <source>
        <dbReference type="EMBL" id="KKL10053.1"/>
    </source>
</evidence>
<evidence type="ECO:0000259" key="2">
    <source>
        <dbReference type="Pfam" id="PF00534"/>
    </source>
</evidence>
<accession>A0A0F9DDH1</accession>
<dbReference type="GO" id="GO:0016757">
    <property type="term" value="F:glycosyltransferase activity"/>
    <property type="evidence" value="ECO:0007669"/>
    <property type="project" value="InterPro"/>
</dbReference>
<gene>
    <name evidence="3" type="ORF">LCGC14_2559690</name>
</gene>
<comment type="caution">
    <text evidence="3">The sequence shown here is derived from an EMBL/GenBank/DDBJ whole genome shotgun (WGS) entry which is preliminary data.</text>
</comment>
<dbReference type="PANTHER" id="PTHR46401">
    <property type="entry name" value="GLYCOSYLTRANSFERASE WBBK-RELATED"/>
    <property type="match status" value="1"/>
</dbReference>
<dbReference type="PANTHER" id="PTHR46401:SF2">
    <property type="entry name" value="GLYCOSYLTRANSFERASE WBBK-RELATED"/>
    <property type="match status" value="1"/>
</dbReference>
<feature type="domain" description="Glycosyl transferase family 1" evidence="2">
    <location>
        <begin position="179"/>
        <end position="344"/>
    </location>
</feature>
<dbReference type="InterPro" id="IPR001296">
    <property type="entry name" value="Glyco_trans_1"/>
</dbReference>
<protein>
    <recommendedName>
        <fullName evidence="2">Glycosyl transferase family 1 domain-containing protein</fullName>
    </recommendedName>
</protein>
<proteinExistence type="predicted"/>
<dbReference type="SUPFAM" id="SSF53756">
    <property type="entry name" value="UDP-Glycosyltransferase/glycogen phosphorylase"/>
    <property type="match status" value="1"/>
</dbReference>
<dbReference type="CDD" id="cd03801">
    <property type="entry name" value="GT4_PimA-like"/>
    <property type="match status" value="1"/>
</dbReference>
<sequence>MIPYNFTKTFNFNSTILTYNNGEYPFLEKYCPGLKQRFIKKSKYNKIFEKNVFKYIFFYSKRIDILNLIHPHDDNFIFGFLYKLLHKKGFLYLKMDIHELFKNRDFYFRKRKKTKFHGLLKILYFYLRRNIIKIFFKKVDLISAESKDLVKFLKRKYPLLRNKIIYVPNGIADNFLESNDIQKVPLHERDNIILNVGRIGAPYKASEILMDAIGKLKNLKDWRVIYVGPIEKSFYKIRDEFFRKHPDLKDKITFVGEIRDRQELNKIYQKAKIFCLTSVLGSFEFTLVEALSNGNYIVSSDLPSAIDITNNGAIGAIYKRGDSTELAQILQRIIDDDKFLESINPKIINHAENNFYWGKIILNLYREIIRKMAIRNIKKETKPKLTFRTIW</sequence>
<dbReference type="EMBL" id="LAZR01042219">
    <property type="protein sequence ID" value="KKL10053.1"/>
    <property type="molecule type" value="Genomic_DNA"/>
</dbReference>
<dbReference type="Pfam" id="PF00534">
    <property type="entry name" value="Glycos_transf_1"/>
    <property type="match status" value="1"/>
</dbReference>
<keyword evidence="1" id="KW-0808">Transferase</keyword>
<dbReference type="GO" id="GO:0009103">
    <property type="term" value="P:lipopolysaccharide biosynthetic process"/>
    <property type="evidence" value="ECO:0007669"/>
    <property type="project" value="TreeGrafter"/>
</dbReference>
<reference evidence="3" key="1">
    <citation type="journal article" date="2015" name="Nature">
        <title>Complex archaea that bridge the gap between prokaryotes and eukaryotes.</title>
        <authorList>
            <person name="Spang A."/>
            <person name="Saw J.H."/>
            <person name="Jorgensen S.L."/>
            <person name="Zaremba-Niedzwiedzka K."/>
            <person name="Martijn J."/>
            <person name="Lind A.E."/>
            <person name="van Eijk R."/>
            <person name="Schleper C."/>
            <person name="Guy L."/>
            <person name="Ettema T.J."/>
        </authorList>
    </citation>
    <scope>NUCLEOTIDE SEQUENCE</scope>
</reference>
<dbReference type="AlphaFoldDB" id="A0A0F9DDH1"/>
<organism evidence="3">
    <name type="scientific">marine sediment metagenome</name>
    <dbReference type="NCBI Taxonomy" id="412755"/>
    <lineage>
        <taxon>unclassified sequences</taxon>
        <taxon>metagenomes</taxon>
        <taxon>ecological metagenomes</taxon>
    </lineage>
</organism>